<evidence type="ECO:0000256" key="1">
    <source>
        <dbReference type="SAM" id="Phobius"/>
    </source>
</evidence>
<feature type="transmembrane region" description="Helical" evidence="1">
    <location>
        <begin position="37"/>
        <end position="57"/>
    </location>
</feature>
<keyword evidence="1" id="KW-1133">Transmembrane helix</keyword>
<protein>
    <submittedName>
        <fullName evidence="2">Uncharacterized protein</fullName>
    </submittedName>
</protein>
<keyword evidence="3" id="KW-1185">Reference proteome</keyword>
<dbReference type="AlphaFoldDB" id="A0ABD5U6R7"/>
<dbReference type="RefSeq" id="WP_304447733.1">
    <property type="nucleotide sequence ID" value="NZ_JARRAH010000001.1"/>
</dbReference>
<evidence type="ECO:0000313" key="2">
    <source>
        <dbReference type="EMBL" id="MFC6836039.1"/>
    </source>
</evidence>
<proteinExistence type="predicted"/>
<sequence length="81" mass="8345">MALDAAASATDLRTALVAVGLVCLFALLVAIGPGDPVTVLAVAGFGLSWILLLSLVVRVARATERTAAAVERLADDRRAEE</sequence>
<dbReference type="EMBL" id="JBHSXM010000001">
    <property type="protein sequence ID" value="MFC6836039.1"/>
    <property type="molecule type" value="Genomic_DNA"/>
</dbReference>
<comment type="caution">
    <text evidence="2">The sequence shown here is derived from an EMBL/GenBank/DDBJ whole genome shotgun (WGS) entry which is preliminary data.</text>
</comment>
<gene>
    <name evidence="2" type="ORF">ACFQHK_05905</name>
</gene>
<keyword evidence="1" id="KW-0812">Transmembrane</keyword>
<keyword evidence="1" id="KW-0472">Membrane</keyword>
<reference evidence="2 3" key="1">
    <citation type="journal article" date="2019" name="Int. J. Syst. Evol. Microbiol.">
        <title>The Global Catalogue of Microorganisms (GCM) 10K type strain sequencing project: providing services to taxonomists for standard genome sequencing and annotation.</title>
        <authorList>
            <consortium name="The Broad Institute Genomics Platform"/>
            <consortium name="The Broad Institute Genome Sequencing Center for Infectious Disease"/>
            <person name="Wu L."/>
            <person name="Ma J."/>
        </authorList>
    </citation>
    <scope>NUCLEOTIDE SEQUENCE [LARGE SCALE GENOMIC DNA]</scope>
    <source>
        <strain evidence="2 3">PSRA2</strain>
    </source>
</reference>
<organism evidence="2 3">
    <name type="scientific">Halomarina ordinaria</name>
    <dbReference type="NCBI Taxonomy" id="3033939"/>
    <lineage>
        <taxon>Archaea</taxon>
        <taxon>Methanobacteriati</taxon>
        <taxon>Methanobacteriota</taxon>
        <taxon>Stenosarchaea group</taxon>
        <taxon>Halobacteria</taxon>
        <taxon>Halobacteriales</taxon>
        <taxon>Natronomonadaceae</taxon>
        <taxon>Halomarina</taxon>
    </lineage>
</organism>
<feature type="transmembrane region" description="Helical" evidence="1">
    <location>
        <begin position="12"/>
        <end position="31"/>
    </location>
</feature>
<dbReference type="Proteomes" id="UP001596406">
    <property type="component" value="Unassembled WGS sequence"/>
</dbReference>
<accession>A0ABD5U6R7</accession>
<evidence type="ECO:0000313" key="3">
    <source>
        <dbReference type="Proteomes" id="UP001596406"/>
    </source>
</evidence>
<name>A0ABD5U6R7_9EURY</name>